<feature type="region of interest" description="Disordered" evidence="1">
    <location>
        <begin position="106"/>
        <end position="134"/>
    </location>
</feature>
<gene>
    <name evidence="3" type="ORF">KK1_021885</name>
</gene>
<feature type="region of interest" description="Disordered" evidence="1">
    <location>
        <begin position="68"/>
        <end position="93"/>
    </location>
</feature>
<evidence type="ECO:0000256" key="2">
    <source>
        <dbReference type="SAM" id="Phobius"/>
    </source>
</evidence>
<sequence length="436" mass="48140">MACLQPPWLSWLRVVSPAKLAGPPSTTVKPAKLCWAVGPDNAESPEPAPDAQTSPVKLAFSKAKAYKESIKSNSDDKEGNANATDEGQKDLPDSVKIAMEKAKKYKQNQGLAVSETTQGSPGGSERSSGKNVMDNKVGKIGELSVSRMDFVGLDFADKKTTRGLPPGLVPISEPFFDGDLPEVELIVGDTSKFDDATDPEPEQTKEDEAELYKPKVSTWGVFPRPGNISKTFGGGRVIRPGEDLETEEEKAVKEARTKQLLAAYKKKIGLNINPKLKSECEEALKDGDLLMNAGQLKEALPYYEKVMDKLTFQSELHGLAALQWSICQDSLSRSNEARSMYEKLQSHPNAKVSKKARQFTYSFQAMEMMKVKTGSPFYLKNTGYQNYFDAFVEKKSNYLEEDTPVKESAMNQVLPYILFLVSPIFMVLLIAVRKGI</sequence>
<dbReference type="OMA" id="ALPYMIF"/>
<dbReference type="EMBL" id="CM003606">
    <property type="protein sequence ID" value="KYP68265.1"/>
    <property type="molecule type" value="Genomic_DNA"/>
</dbReference>
<evidence type="ECO:0000256" key="1">
    <source>
        <dbReference type="SAM" id="MobiDB-lite"/>
    </source>
</evidence>
<dbReference type="AlphaFoldDB" id="A0A151TMI7"/>
<dbReference type="PANTHER" id="PTHR35482">
    <property type="entry name" value="CYTOCHROME C OXIDASE SUBUNIT"/>
    <property type="match status" value="1"/>
</dbReference>
<proteinExistence type="predicted"/>
<keyword evidence="2" id="KW-0472">Membrane</keyword>
<reference evidence="3 4" key="1">
    <citation type="journal article" date="2012" name="Nat. Biotechnol.">
        <title>Draft genome sequence of pigeonpea (Cajanus cajan), an orphan legume crop of resource-poor farmers.</title>
        <authorList>
            <person name="Varshney R.K."/>
            <person name="Chen W."/>
            <person name="Li Y."/>
            <person name="Bharti A.K."/>
            <person name="Saxena R.K."/>
            <person name="Schlueter J.A."/>
            <person name="Donoghue M.T."/>
            <person name="Azam S."/>
            <person name="Fan G."/>
            <person name="Whaley A.M."/>
            <person name="Farmer A.D."/>
            <person name="Sheridan J."/>
            <person name="Iwata A."/>
            <person name="Tuteja R."/>
            <person name="Penmetsa R.V."/>
            <person name="Wu W."/>
            <person name="Upadhyaya H.D."/>
            <person name="Yang S.P."/>
            <person name="Shah T."/>
            <person name="Saxena K.B."/>
            <person name="Michael T."/>
            <person name="McCombie W.R."/>
            <person name="Yang B."/>
            <person name="Zhang G."/>
            <person name="Yang H."/>
            <person name="Wang J."/>
            <person name="Spillane C."/>
            <person name="Cook D.R."/>
            <person name="May G.D."/>
            <person name="Xu X."/>
            <person name="Jackson S.A."/>
        </authorList>
    </citation>
    <scope>NUCLEOTIDE SEQUENCE [LARGE SCALE GENOMIC DNA]</scope>
    <source>
        <strain evidence="4">cv. Asha</strain>
    </source>
</reference>
<feature type="transmembrane region" description="Helical" evidence="2">
    <location>
        <begin position="413"/>
        <end position="432"/>
    </location>
</feature>
<dbReference type="PANTHER" id="PTHR35482:SF1">
    <property type="entry name" value="CYTOCHROME C OXIDASE SUBUNIT"/>
    <property type="match status" value="1"/>
</dbReference>
<keyword evidence="4" id="KW-1185">Reference proteome</keyword>
<accession>A0A151TMI7</accession>
<protein>
    <submittedName>
        <fullName evidence="3">Uncharacterized protein</fullName>
    </submittedName>
</protein>
<feature type="compositionally biased region" description="Basic and acidic residues" evidence="1">
    <location>
        <begin position="68"/>
        <end position="79"/>
    </location>
</feature>
<feature type="compositionally biased region" description="Polar residues" evidence="1">
    <location>
        <begin position="107"/>
        <end position="130"/>
    </location>
</feature>
<evidence type="ECO:0000313" key="3">
    <source>
        <dbReference type="EMBL" id="KYP68265.1"/>
    </source>
</evidence>
<evidence type="ECO:0000313" key="4">
    <source>
        <dbReference type="Proteomes" id="UP000075243"/>
    </source>
</evidence>
<organism evidence="3 4">
    <name type="scientific">Cajanus cajan</name>
    <name type="common">Pigeon pea</name>
    <name type="synonym">Cajanus indicus</name>
    <dbReference type="NCBI Taxonomy" id="3821"/>
    <lineage>
        <taxon>Eukaryota</taxon>
        <taxon>Viridiplantae</taxon>
        <taxon>Streptophyta</taxon>
        <taxon>Embryophyta</taxon>
        <taxon>Tracheophyta</taxon>
        <taxon>Spermatophyta</taxon>
        <taxon>Magnoliopsida</taxon>
        <taxon>eudicotyledons</taxon>
        <taxon>Gunneridae</taxon>
        <taxon>Pentapetalae</taxon>
        <taxon>rosids</taxon>
        <taxon>fabids</taxon>
        <taxon>Fabales</taxon>
        <taxon>Fabaceae</taxon>
        <taxon>Papilionoideae</taxon>
        <taxon>50 kb inversion clade</taxon>
        <taxon>NPAAA clade</taxon>
        <taxon>indigoferoid/millettioid clade</taxon>
        <taxon>Phaseoleae</taxon>
        <taxon>Cajanus</taxon>
    </lineage>
</organism>
<keyword evidence="2" id="KW-0812">Transmembrane</keyword>
<dbReference type="Proteomes" id="UP000075243">
    <property type="component" value="Chromosome 4"/>
</dbReference>
<name>A0A151TMI7_CAJCA</name>
<dbReference type="Gramene" id="C.cajan_21256.t">
    <property type="protein sequence ID" value="C.cajan_21256.t"/>
    <property type="gene ID" value="C.cajan_21256"/>
</dbReference>
<keyword evidence="2" id="KW-1133">Transmembrane helix</keyword>